<evidence type="ECO:0000313" key="1">
    <source>
        <dbReference type="EMBL" id="CAH2068125.1"/>
    </source>
</evidence>
<accession>A0ABN8IUY5</accession>
<feature type="non-terminal residue" evidence="1">
    <location>
        <position position="110"/>
    </location>
</feature>
<gene>
    <name evidence="1" type="ORF">IPOD504_LOCUS14056</name>
</gene>
<reference evidence="1" key="1">
    <citation type="submission" date="2022-03" db="EMBL/GenBank/DDBJ databases">
        <authorList>
            <person name="Martin H S."/>
        </authorList>
    </citation>
    <scope>NUCLEOTIDE SEQUENCE</scope>
</reference>
<keyword evidence="2" id="KW-1185">Reference proteome</keyword>
<dbReference type="EMBL" id="OW152817">
    <property type="protein sequence ID" value="CAH2068125.1"/>
    <property type="molecule type" value="Genomic_DNA"/>
</dbReference>
<dbReference type="Proteomes" id="UP000837857">
    <property type="component" value="Chromosome 5"/>
</dbReference>
<organism evidence="1 2">
    <name type="scientific">Iphiclides podalirius</name>
    <name type="common">scarce swallowtail</name>
    <dbReference type="NCBI Taxonomy" id="110791"/>
    <lineage>
        <taxon>Eukaryota</taxon>
        <taxon>Metazoa</taxon>
        <taxon>Ecdysozoa</taxon>
        <taxon>Arthropoda</taxon>
        <taxon>Hexapoda</taxon>
        <taxon>Insecta</taxon>
        <taxon>Pterygota</taxon>
        <taxon>Neoptera</taxon>
        <taxon>Endopterygota</taxon>
        <taxon>Lepidoptera</taxon>
        <taxon>Glossata</taxon>
        <taxon>Ditrysia</taxon>
        <taxon>Papilionoidea</taxon>
        <taxon>Papilionidae</taxon>
        <taxon>Papilioninae</taxon>
        <taxon>Iphiclides</taxon>
    </lineage>
</organism>
<proteinExistence type="predicted"/>
<protein>
    <submittedName>
        <fullName evidence="1">Uncharacterized protein</fullName>
    </submittedName>
</protein>
<name>A0ABN8IUY5_9NEOP</name>
<sequence>MFCYRGAGEHLCAPGDDVPAIVFPRYLTGARVTRKRNANGSDATNERFGAHLCKHGGAFLNGGGRRAAFPALRRPTTPPRSAPGDSRVKVIRDRRPLMPPWYLDARARRS</sequence>
<evidence type="ECO:0000313" key="2">
    <source>
        <dbReference type="Proteomes" id="UP000837857"/>
    </source>
</evidence>